<dbReference type="Gene3D" id="3.40.1410.10">
    <property type="entry name" value="Chorismate lyase-like"/>
    <property type="match status" value="1"/>
</dbReference>
<dbReference type="AlphaFoldDB" id="A0A916SZ81"/>
<reference evidence="7" key="2">
    <citation type="submission" date="2020-09" db="EMBL/GenBank/DDBJ databases">
        <authorList>
            <person name="Sun Q."/>
            <person name="Zhou Y."/>
        </authorList>
    </citation>
    <scope>NUCLEOTIDE SEQUENCE</scope>
    <source>
        <strain evidence="7">CGMCC 1.12827</strain>
    </source>
</reference>
<accession>A0A916SZ81</accession>
<evidence type="ECO:0000256" key="1">
    <source>
        <dbReference type="ARBA" id="ARBA00023015"/>
    </source>
</evidence>
<dbReference type="GO" id="GO:0006547">
    <property type="term" value="P:L-histidine metabolic process"/>
    <property type="evidence" value="ECO:0007669"/>
    <property type="project" value="UniProtKB-UniRule"/>
</dbReference>
<protein>
    <recommendedName>
        <fullName evidence="4">Histidine utilization repressor</fullName>
    </recommendedName>
</protein>
<gene>
    <name evidence="7" type="ORF">GCM10011489_08920</name>
</gene>
<feature type="chain" id="PRO_5037047293" description="Histidine utilization repressor" evidence="5">
    <location>
        <begin position="28"/>
        <end position="275"/>
    </location>
</feature>
<dbReference type="InterPro" id="IPR028978">
    <property type="entry name" value="Chorismate_lyase_/UTRA_dom_sf"/>
</dbReference>
<dbReference type="GO" id="GO:0045892">
    <property type="term" value="P:negative regulation of DNA-templated transcription"/>
    <property type="evidence" value="ECO:0007669"/>
    <property type="project" value="UniProtKB-UniRule"/>
</dbReference>
<evidence type="ECO:0000313" key="7">
    <source>
        <dbReference type="EMBL" id="GGB22885.1"/>
    </source>
</evidence>
<sequence length="275" mass="30167">MLTPRLRVGAVVLVRLAHMTTASSANASDGLARDFRESAGPSVPAYQRVKLLIGGRVRSGEWTEGMQIPSENQLVDALGLSRMTINRAYRELSAEGLIVRIPGVGTFVADVRRPSPLLEVRSIGDEIAERGGRHRMSMRYVRCEDAGAHRGLLDDADFTAPTVFHSLAVHFEDDIPIQIEDRYVNPVTAPGYLDQDFTEITPHAYLSAVAPLTRGEHVVEAVMPTADEAAMLAMEATEPCLLVRRRTWSGDRIVTAARLLYPGSRSRLEGSFTTT</sequence>
<dbReference type="InterPro" id="IPR036388">
    <property type="entry name" value="WH-like_DNA-bd_sf"/>
</dbReference>
<dbReference type="Pfam" id="PF00392">
    <property type="entry name" value="GntR"/>
    <property type="match status" value="1"/>
</dbReference>
<dbReference type="Proteomes" id="UP000621454">
    <property type="component" value="Unassembled WGS sequence"/>
</dbReference>
<evidence type="ECO:0000313" key="8">
    <source>
        <dbReference type="Proteomes" id="UP000621454"/>
    </source>
</evidence>
<dbReference type="InterPro" id="IPR000524">
    <property type="entry name" value="Tscrpt_reg_HTH_GntR"/>
</dbReference>
<dbReference type="GO" id="GO:0003700">
    <property type="term" value="F:DNA-binding transcription factor activity"/>
    <property type="evidence" value="ECO:0007669"/>
    <property type="project" value="UniProtKB-UniRule"/>
</dbReference>
<dbReference type="InterPro" id="IPR050679">
    <property type="entry name" value="Bact_HTH_transcr_reg"/>
</dbReference>
<dbReference type="NCBIfam" id="TIGR02018">
    <property type="entry name" value="his_ut_repres"/>
    <property type="match status" value="1"/>
</dbReference>
<feature type="signal peptide" evidence="5">
    <location>
        <begin position="1"/>
        <end position="27"/>
    </location>
</feature>
<evidence type="ECO:0000259" key="6">
    <source>
        <dbReference type="PROSITE" id="PS50949"/>
    </source>
</evidence>
<evidence type="ECO:0000256" key="2">
    <source>
        <dbReference type="ARBA" id="ARBA00023125"/>
    </source>
</evidence>
<keyword evidence="2" id="KW-0238">DNA-binding</keyword>
<dbReference type="PANTHER" id="PTHR44846:SF16">
    <property type="entry name" value="TRANSCRIPTIONAL REGULATOR PHNF-RELATED"/>
    <property type="match status" value="1"/>
</dbReference>
<keyword evidence="3" id="KW-0804">Transcription</keyword>
<comment type="caution">
    <text evidence="7">The sequence shown here is derived from an EMBL/GenBank/DDBJ whole genome shotgun (WGS) entry which is preliminary data.</text>
</comment>
<dbReference type="FunFam" id="3.40.1410.10:FF:000004">
    <property type="entry name" value="Histidine utilization repressor"/>
    <property type="match status" value="1"/>
</dbReference>
<dbReference type="SUPFAM" id="SSF46785">
    <property type="entry name" value="Winged helix' DNA-binding domain"/>
    <property type="match status" value="1"/>
</dbReference>
<keyword evidence="8" id="KW-1185">Reference proteome</keyword>
<dbReference type="GO" id="GO:0003677">
    <property type="term" value="F:DNA binding"/>
    <property type="evidence" value="ECO:0007669"/>
    <property type="project" value="UniProtKB-UniRule"/>
</dbReference>
<proteinExistence type="predicted"/>
<dbReference type="InterPro" id="IPR011663">
    <property type="entry name" value="UTRA"/>
</dbReference>
<dbReference type="SMART" id="SM00866">
    <property type="entry name" value="UTRA"/>
    <property type="match status" value="1"/>
</dbReference>
<dbReference type="SUPFAM" id="SSF64288">
    <property type="entry name" value="Chorismate lyase-like"/>
    <property type="match status" value="1"/>
</dbReference>
<dbReference type="PANTHER" id="PTHR44846">
    <property type="entry name" value="MANNOSYL-D-GLYCERATE TRANSPORT/METABOLISM SYSTEM REPRESSOR MNGR-RELATED"/>
    <property type="match status" value="1"/>
</dbReference>
<dbReference type="EMBL" id="BMGC01000004">
    <property type="protein sequence ID" value="GGB22885.1"/>
    <property type="molecule type" value="Genomic_DNA"/>
</dbReference>
<evidence type="ECO:0000256" key="5">
    <source>
        <dbReference type="SAM" id="SignalP"/>
    </source>
</evidence>
<reference evidence="7" key="1">
    <citation type="journal article" date="2014" name="Int. J. Syst. Evol. Microbiol.">
        <title>Complete genome sequence of Corynebacterium casei LMG S-19264T (=DSM 44701T), isolated from a smear-ripened cheese.</title>
        <authorList>
            <consortium name="US DOE Joint Genome Institute (JGI-PGF)"/>
            <person name="Walter F."/>
            <person name="Albersmeier A."/>
            <person name="Kalinowski J."/>
            <person name="Ruckert C."/>
        </authorList>
    </citation>
    <scope>NUCLEOTIDE SEQUENCE</scope>
    <source>
        <strain evidence="7">CGMCC 1.12827</strain>
    </source>
</reference>
<dbReference type="SMART" id="SM00345">
    <property type="entry name" value="HTH_GNTR"/>
    <property type="match status" value="1"/>
</dbReference>
<evidence type="ECO:0000256" key="4">
    <source>
        <dbReference type="NCBIfam" id="TIGR02018"/>
    </source>
</evidence>
<dbReference type="PRINTS" id="PR00035">
    <property type="entry name" value="HTHGNTR"/>
</dbReference>
<dbReference type="Pfam" id="PF07702">
    <property type="entry name" value="UTRA"/>
    <property type="match status" value="1"/>
</dbReference>
<dbReference type="Gene3D" id="1.10.10.10">
    <property type="entry name" value="Winged helix-like DNA-binding domain superfamily/Winged helix DNA-binding domain"/>
    <property type="match status" value="1"/>
</dbReference>
<dbReference type="InterPro" id="IPR010248">
    <property type="entry name" value="His_ut_repres"/>
</dbReference>
<feature type="domain" description="HTH gntR-type" evidence="6">
    <location>
        <begin position="43"/>
        <end position="111"/>
    </location>
</feature>
<keyword evidence="1" id="KW-0805">Transcription regulation</keyword>
<organism evidence="7 8">
    <name type="scientific">Gordonia jinhuaensis</name>
    <dbReference type="NCBI Taxonomy" id="1517702"/>
    <lineage>
        <taxon>Bacteria</taxon>
        <taxon>Bacillati</taxon>
        <taxon>Actinomycetota</taxon>
        <taxon>Actinomycetes</taxon>
        <taxon>Mycobacteriales</taxon>
        <taxon>Gordoniaceae</taxon>
        <taxon>Gordonia</taxon>
    </lineage>
</organism>
<dbReference type="InterPro" id="IPR036390">
    <property type="entry name" value="WH_DNA-bd_sf"/>
</dbReference>
<dbReference type="CDD" id="cd07377">
    <property type="entry name" value="WHTH_GntR"/>
    <property type="match status" value="1"/>
</dbReference>
<keyword evidence="5" id="KW-0732">Signal</keyword>
<dbReference type="PROSITE" id="PS50949">
    <property type="entry name" value="HTH_GNTR"/>
    <property type="match status" value="1"/>
</dbReference>
<name>A0A916SZ81_9ACTN</name>
<evidence type="ECO:0000256" key="3">
    <source>
        <dbReference type="ARBA" id="ARBA00023163"/>
    </source>
</evidence>